<dbReference type="OrthoDB" id="1770084at2"/>
<protein>
    <submittedName>
        <fullName evidence="2">Uncharacterized protein</fullName>
    </submittedName>
</protein>
<keyword evidence="3" id="KW-1185">Reference proteome</keyword>
<name>A0A1I0MBA5_9FIRM</name>
<dbReference type="InterPro" id="IPR046656">
    <property type="entry name" value="DUF6674"/>
</dbReference>
<evidence type="ECO:0000256" key="1">
    <source>
        <dbReference type="SAM" id="Coils"/>
    </source>
</evidence>
<dbReference type="Pfam" id="PF20379">
    <property type="entry name" value="DUF6674"/>
    <property type="match status" value="1"/>
</dbReference>
<dbReference type="STRING" id="99656.SAMN05421659_101343"/>
<dbReference type="Proteomes" id="UP000199701">
    <property type="component" value="Unassembled WGS sequence"/>
</dbReference>
<sequence length="296" mass="34303">MEKMNTTLTQDEIVMELIRLLKENQMKDKANDIFESATYVDGLEKKLDQVVVELNDVKKQLADLQEQQMMKSIKAQLAKASERMEALCNSMKEQLFEVKTEFKEKATSIVTEVKAKGKEALNRISEFFGVKEKLEKLRMNVREAGIETDKTIVKIDRFGADIREARRSVSNAFRTFADKGLVDYSKTEKSFLKTEVIKKPLECKRRFFTGMELRLDAVIDKLDNLSRDVELNKMEEHMLNKVDGEVISYEVIPIVAENMESQYGSEMFDVFQKEMRNKEVASQKVDLVQKKADVRR</sequence>
<accession>A0A1I0MBA5</accession>
<proteinExistence type="predicted"/>
<dbReference type="RefSeq" id="WP_092449919.1">
    <property type="nucleotide sequence ID" value="NZ_FOJI01000001.1"/>
</dbReference>
<evidence type="ECO:0000313" key="2">
    <source>
        <dbReference type="EMBL" id="SEV85244.1"/>
    </source>
</evidence>
<dbReference type="AlphaFoldDB" id="A0A1I0MBA5"/>
<organism evidence="2 3">
    <name type="scientific">[Clostridium] fimetarium</name>
    <dbReference type="NCBI Taxonomy" id="99656"/>
    <lineage>
        <taxon>Bacteria</taxon>
        <taxon>Bacillati</taxon>
        <taxon>Bacillota</taxon>
        <taxon>Clostridia</taxon>
        <taxon>Lachnospirales</taxon>
        <taxon>Lachnospiraceae</taxon>
    </lineage>
</organism>
<keyword evidence="1" id="KW-0175">Coiled coil</keyword>
<reference evidence="2 3" key="1">
    <citation type="submission" date="2016-10" db="EMBL/GenBank/DDBJ databases">
        <authorList>
            <person name="de Groot N.N."/>
        </authorList>
    </citation>
    <scope>NUCLEOTIDE SEQUENCE [LARGE SCALE GENOMIC DNA]</scope>
    <source>
        <strain evidence="2 3">DSM 9179</strain>
    </source>
</reference>
<dbReference type="EMBL" id="FOJI01000001">
    <property type="protein sequence ID" value="SEV85244.1"/>
    <property type="molecule type" value="Genomic_DNA"/>
</dbReference>
<gene>
    <name evidence="2" type="ORF">SAMN05421659_101343</name>
</gene>
<evidence type="ECO:0000313" key="3">
    <source>
        <dbReference type="Proteomes" id="UP000199701"/>
    </source>
</evidence>
<feature type="coiled-coil region" evidence="1">
    <location>
        <begin position="40"/>
        <end position="94"/>
    </location>
</feature>